<dbReference type="OrthoDB" id="10525712at2759"/>
<evidence type="ECO:0000313" key="8">
    <source>
        <dbReference type="Proteomes" id="UP000488956"/>
    </source>
</evidence>
<comment type="caution">
    <text evidence="4">The sequence shown here is derived from an EMBL/GenBank/DDBJ whole genome shotgun (WGS) entry which is preliminary data.</text>
</comment>
<reference evidence="5 6" key="1">
    <citation type="submission" date="2018-08" db="EMBL/GenBank/DDBJ databases">
        <title>Genomic investigation of the strawberry pathogen Phytophthora fragariae indicates pathogenicity is determined by transcriptional variation in three key races.</title>
        <authorList>
            <person name="Adams T.M."/>
            <person name="Armitage A.D."/>
            <person name="Sobczyk M.K."/>
            <person name="Bates H.J."/>
            <person name="Dunwell J.M."/>
            <person name="Nellist C.F."/>
            <person name="Harrison R.J."/>
        </authorList>
    </citation>
    <scope>NUCLEOTIDE SEQUENCE [LARGE SCALE GENOMIC DNA]</scope>
    <source>
        <strain evidence="4 6">A4</strain>
        <strain evidence="3 7">BC-23</strain>
        <strain evidence="2 5">NOV-27</strain>
        <strain evidence="1 8">ONT-3</strain>
    </source>
</reference>
<evidence type="ECO:0000313" key="5">
    <source>
        <dbReference type="Proteomes" id="UP000433483"/>
    </source>
</evidence>
<sequence>MLTTDSAAMDLLAEVDAELQEQADEEATNVFVSVKELREFTKTIDELQVVFLTVIMCVLAVERLANNRG</sequence>
<dbReference type="EMBL" id="QXFX01009528">
    <property type="protein sequence ID" value="KAE9054561.1"/>
    <property type="molecule type" value="Genomic_DNA"/>
</dbReference>
<evidence type="ECO:0000313" key="7">
    <source>
        <dbReference type="Proteomes" id="UP000476176"/>
    </source>
</evidence>
<dbReference type="Proteomes" id="UP000433483">
    <property type="component" value="Unassembled WGS sequence"/>
</dbReference>
<organism evidence="4 6">
    <name type="scientific">Phytophthora fragariae</name>
    <dbReference type="NCBI Taxonomy" id="53985"/>
    <lineage>
        <taxon>Eukaryota</taxon>
        <taxon>Sar</taxon>
        <taxon>Stramenopiles</taxon>
        <taxon>Oomycota</taxon>
        <taxon>Peronosporomycetes</taxon>
        <taxon>Peronosporales</taxon>
        <taxon>Peronosporaceae</taxon>
        <taxon>Phytophthora</taxon>
    </lineage>
</organism>
<proteinExistence type="predicted"/>
<accession>A0A6A4ATL2</accession>
<dbReference type="EMBL" id="QXGE01009655">
    <property type="protein sequence ID" value="KAE9260495.1"/>
    <property type="molecule type" value="Genomic_DNA"/>
</dbReference>
<evidence type="ECO:0000313" key="3">
    <source>
        <dbReference type="EMBL" id="KAE9157517.1"/>
    </source>
</evidence>
<evidence type="ECO:0000313" key="4">
    <source>
        <dbReference type="EMBL" id="KAE9260495.1"/>
    </source>
</evidence>
<dbReference type="AlphaFoldDB" id="A0A6A4ATL2"/>
<evidence type="ECO:0000313" key="2">
    <source>
        <dbReference type="EMBL" id="KAE9143626.1"/>
    </source>
</evidence>
<dbReference type="Proteomes" id="UP000476176">
    <property type="component" value="Unassembled WGS sequence"/>
</dbReference>
<protein>
    <submittedName>
        <fullName evidence="4">Uncharacterized protein</fullName>
    </submittedName>
</protein>
<feature type="non-terminal residue" evidence="4">
    <location>
        <position position="69"/>
    </location>
</feature>
<dbReference type="EMBL" id="QXGC01009569">
    <property type="protein sequence ID" value="KAE9157517.1"/>
    <property type="molecule type" value="Genomic_DNA"/>
</dbReference>
<evidence type="ECO:0000313" key="6">
    <source>
        <dbReference type="Proteomes" id="UP000437068"/>
    </source>
</evidence>
<dbReference type="Proteomes" id="UP000488956">
    <property type="component" value="Unassembled WGS sequence"/>
</dbReference>
<gene>
    <name evidence="4" type="ORF">PF001_g32699</name>
    <name evidence="3" type="ORF">PF004_g32189</name>
    <name evidence="2" type="ORF">PF005_g33729</name>
    <name evidence="1" type="ORF">PF010_g32481</name>
</gene>
<evidence type="ECO:0000313" key="1">
    <source>
        <dbReference type="EMBL" id="KAE9054561.1"/>
    </source>
</evidence>
<dbReference type="Proteomes" id="UP000437068">
    <property type="component" value="Unassembled WGS sequence"/>
</dbReference>
<dbReference type="EMBL" id="QXGB01012159">
    <property type="protein sequence ID" value="KAE9143626.1"/>
    <property type="molecule type" value="Genomic_DNA"/>
</dbReference>
<name>A0A6A4ATL2_9STRA</name>
<keyword evidence="5" id="KW-1185">Reference proteome</keyword>